<sequence>MTAASKPAVGMVNLVVMQ</sequence>
<reference evidence="1" key="2">
    <citation type="journal article" date="2015" name="Data Brief">
        <title>Shoot transcriptome of the giant reed, Arundo donax.</title>
        <authorList>
            <person name="Barrero R.A."/>
            <person name="Guerrero F.D."/>
            <person name="Moolhuijzen P."/>
            <person name="Goolsby J.A."/>
            <person name="Tidwell J."/>
            <person name="Bellgard S.E."/>
            <person name="Bellgard M.I."/>
        </authorList>
    </citation>
    <scope>NUCLEOTIDE SEQUENCE</scope>
    <source>
        <tissue evidence="1">Shoot tissue taken approximately 20 cm above the soil surface</tissue>
    </source>
</reference>
<protein>
    <submittedName>
        <fullName evidence="1">Uncharacterized protein</fullName>
    </submittedName>
</protein>
<dbReference type="EMBL" id="GBRH01203446">
    <property type="protein sequence ID" value="JAD94449.1"/>
    <property type="molecule type" value="Transcribed_RNA"/>
</dbReference>
<reference evidence="1" key="1">
    <citation type="submission" date="2014-09" db="EMBL/GenBank/DDBJ databases">
        <authorList>
            <person name="Magalhaes I.L.F."/>
            <person name="Oliveira U."/>
            <person name="Santos F.R."/>
            <person name="Vidigal T.H.D.A."/>
            <person name="Brescovit A.D."/>
            <person name="Santos A.J."/>
        </authorList>
    </citation>
    <scope>NUCLEOTIDE SEQUENCE</scope>
    <source>
        <tissue evidence="1">Shoot tissue taken approximately 20 cm above the soil surface</tissue>
    </source>
</reference>
<dbReference type="AlphaFoldDB" id="A0A0A9E0T9"/>
<accession>A0A0A9E0T9</accession>
<name>A0A0A9E0T9_ARUDO</name>
<evidence type="ECO:0000313" key="1">
    <source>
        <dbReference type="EMBL" id="JAD94449.1"/>
    </source>
</evidence>
<organism evidence="1">
    <name type="scientific">Arundo donax</name>
    <name type="common">Giant reed</name>
    <name type="synonym">Donax arundinaceus</name>
    <dbReference type="NCBI Taxonomy" id="35708"/>
    <lineage>
        <taxon>Eukaryota</taxon>
        <taxon>Viridiplantae</taxon>
        <taxon>Streptophyta</taxon>
        <taxon>Embryophyta</taxon>
        <taxon>Tracheophyta</taxon>
        <taxon>Spermatophyta</taxon>
        <taxon>Magnoliopsida</taxon>
        <taxon>Liliopsida</taxon>
        <taxon>Poales</taxon>
        <taxon>Poaceae</taxon>
        <taxon>PACMAD clade</taxon>
        <taxon>Arundinoideae</taxon>
        <taxon>Arundineae</taxon>
        <taxon>Arundo</taxon>
    </lineage>
</organism>
<proteinExistence type="predicted"/>